<protein>
    <recommendedName>
        <fullName evidence="1">ApaG domain-containing protein</fullName>
    </recommendedName>
</protein>
<dbReference type="InterPro" id="IPR007474">
    <property type="entry name" value="ApaG_domain"/>
</dbReference>
<evidence type="ECO:0000259" key="1">
    <source>
        <dbReference type="PROSITE" id="PS51087"/>
    </source>
</evidence>
<keyword evidence="3" id="KW-1185">Reference proteome</keyword>
<feature type="domain" description="ApaG" evidence="1">
    <location>
        <begin position="411"/>
        <end position="540"/>
    </location>
</feature>
<dbReference type="SUPFAM" id="SSF110069">
    <property type="entry name" value="ApaG-like"/>
    <property type="match status" value="1"/>
</dbReference>
<proteinExistence type="predicted"/>
<gene>
    <name evidence="2" type="ORF">GAYE_SCF35G5065</name>
</gene>
<sequence>MASFIESYKFPRCEWSLQPWSRGRSRLSYEFYPTKVGRHTVSYGYSTVFCCFASTPFLGTFFRCSKFDLVQKKCRKDMLERPSTGGSQTCPPRRDRNWHSLQCKLFGPKGNKGKETFVTEVEKERRRLVERIFEACSGSEQKEKVDKVVAAAGFLDSSQRLKLWIHIEQLSVEKLFEASVYNFERAAELRDEASLLRLRDAHVILQESIDEALRRGELGFAKIFYEALQVVGEPPDLKKKIPSQGGETRKKPTTTTITTTNSLDTCLEVAFSSSMNSDDDNNNCFVSSNEEKRISSPESDASEQTFVEPAAGSLWDNQEMFGDASIDSEGIPFLNDTQVSSDSMKVSSNNALYSLDAPSKENKVGYSYSATIPSMDSVSETAANCCDKDSNSTTGILGNKRCDSWALNYSEVFHHILKVHLQGKWNMDRSSLSEHYLCFEYQIQIVNTSAEFVQLLSSSGFVETLDGRKHTLAEQIVTDKKPVVQDGECFEYSSFCVFEHPVVVDNPTVGFLKMSFVFVRGDCGQQLFHLETSPVHLRLA</sequence>
<comment type="caution">
    <text evidence="2">The sequence shown here is derived from an EMBL/GenBank/DDBJ whole genome shotgun (WGS) entry which is preliminary data.</text>
</comment>
<reference evidence="2 3" key="1">
    <citation type="submission" date="2022-07" db="EMBL/GenBank/DDBJ databases">
        <title>Genome-wide signatures of adaptation to extreme environments.</title>
        <authorList>
            <person name="Cho C.H."/>
            <person name="Yoon H.S."/>
        </authorList>
    </citation>
    <scope>NUCLEOTIDE SEQUENCE [LARGE SCALE GENOMIC DNA]</scope>
    <source>
        <strain evidence="2 3">108.79 E11</strain>
    </source>
</reference>
<dbReference type="AlphaFoldDB" id="A0AAV9IIR9"/>
<dbReference type="InterPro" id="IPR036767">
    <property type="entry name" value="ApaG_sf"/>
</dbReference>
<organism evidence="2 3">
    <name type="scientific">Galdieria yellowstonensis</name>
    <dbReference type="NCBI Taxonomy" id="3028027"/>
    <lineage>
        <taxon>Eukaryota</taxon>
        <taxon>Rhodophyta</taxon>
        <taxon>Bangiophyceae</taxon>
        <taxon>Galdieriales</taxon>
        <taxon>Galdieriaceae</taxon>
        <taxon>Galdieria</taxon>
    </lineage>
</organism>
<evidence type="ECO:0000313" key="3">
    <source>
        <dbReference type="Proteomes" id="UP001300502"/>
    </source>
</evidence>
<dbReference type="EMBL" id="JANCYU010000048">
    <property type="protein sequence ID" value="KAK4527143.1"/>
    <property type="molecule type" value="Genomic_DNA"/>
</dbReference>
<accession>A0AAV9IIR9</accession>
<name>A0AAV9IIR9_9RHOD</name>
<dbReference type="Pfam" id="PF04379">
    <property type="entry name" value="DUF525"/>
    <property type="match status" value="1"/>
</dbReference>
<dbReference type="PROSITE" id="PS51087">
    <property type="entry name" value="APAG"/>
    <property type="match status" value="1"/>
</dbReference>
<dbReference type="Proteomes" id="UP001300502">
    <property type="component" value="Unassembled WGS sequence"/>
</dbReference>
<dbReference type="Gene3D" id="2.60.40.1470">
    <property type="entry name" value="ApaG domain"/>
    <property type="match status" value="1"/>
</dbReference>
<evidence type="ECO:0000313" key="2">
    <source>
        <dbReference type="EMBL" id="KAK4527143.1"/>
    </source>
</evidence>